<dbReference type="InterPro" id="IPR007833">
    <property type="entry name" value="Capsule_polysaccharide_synth"/>
</dbReference>
<keyword evidence="2" id="KW-1185">Reference proteome</keyword>
<proteinExistence type="predicted"/>
<gene>
    <name evidence="1" type="ORF">MGEO_16630</name>
</gene>
<protein>
    <submittedName>
        <fullName evidence="1">Capsular biosynthesis protein</fullName>
    </submittedName>
</protein>
<dbReference type="Pfam" id="PF05159">
    <property type="entry name" value="Capsule_synth"/>
    <property type="match status" value="3"/>
</dbReference>
<dbReference type="STRING" id="1123756.MGEO_16630"/>
<dbReference type="OrthoDB" id="543755at2"/>
<comment type="caution">
    <text evidence="1">The sequence shown here is derived from an EMBL/GenBank/DDBJ whole genome shotgun (WGS) entry which is preliminary data.</text>
</comment>
<evidence type="ECO:0000313" key="1">
    <source>
        <dbReference type="EMBL" id="OSQ47013.1"/>
    </source>
</evidence>
<dbReference type="GO" id="GO:0000271">
    <property type="term" value="P:polysaccharide biosynthetic process"/>
    <property type="evidence" value="ECO:0007669"/>
    <property type="project" value="InterPro"/>
</dbReference>
<dbReference type="CDD" id="cd16440">
    <property type="entry name" value="beta_Kdo_transferase_KpsC_1"/>
    <property type="match status" value="1"/>
</dbReference>
<dbReference type="CDD" id="cd16439">
    <property type="entry name" value="beta_Kdo_transferase_KpsC_2"/>
    <property type="match status" value="1"/>
</dbReference>
<dbReference type="Proteomes" id="UP000193926">
    <property type="component" value="Unassembled WGS sequence"/>
</dbReference>
<dbReference type="EMBL" id="JFKC01000021">
    <property type="protein sequence ID" value="OSQ47013.1"/>
    <property type="molecule type" value="Genomic_DNA"/>
</dbReference>
<evidence type="ECO:0000313" key="2">
    <source>
        <dbReference type="Proteomes" id="UP000193926"/>
    </source>
</evidence>
<name>A0A1X4NHL0_9RHOB</name>
<dbReference type="GO" id="GO:0015774">
    <property type="term" value="P:polysaccharide transport"/>
    <property type="evidence" value="ECO:0007669"/>
    <property type="project" value="InterPro"/>
</dbReference>
<organism evidence="1 2">
    <name type="scientific">Marivita geojedonensis</name>
    <dbReference type="NCBI Taxonomy" id="1123756"/>
    <lineage>
        <taxon>Bacteria</taxon>
        <taxon>Pseudomonadati</taxon>
        <taxon>Pseudomonadota</taxon>
        <taxon>Alphaproteobacteria</taxon>
        <taxon>Rhodobacterales</taxon>
        <taxon>Roseobacteraceae</taxon>
        <taxon>Marivita</taxon>
    </lineage>
</organism>
<dbReference type="AlphaFoldDB" id="A0A1X4NHL0"/>
<reference evidence="1 2" key="1">
    <citation type="submission" date="2014-03" db="EMBL/GenBank/DDBJ databases">
        <title>The draft genome sequence of Marivita geojedonensis KCTC 23882.</title>
        <authorList>
            <person name="Lai Q."/>
            <person name="Shao Z."/>
        </authorList>
    </citation>
    <scope>NUCLEOTIDE SEQUENCE [LARGE SCALE GENOMIC DNA]</scope>
    <source>
        <strain evidence="1 2">DPG-138</strain>
    </source>
</reference>
<sequence length="668" mass="74255">MQPAGENSLRRLCVYNTGFLTQARIKRILALAGWQVSIGRPSGDDWVGVWGNVPSAQRGVSVAEGRDAPVLRVEDAFLRSLRPGRVAQEPPLGLLLDQTGLHFDASRPSDLETLLILDPLDDAALLAQARTEMTRLRDLRLSKYSAYDPQLSLPEPGYVLVLDQVEGDASVLASVAGPDMARARFAEMLYYAQTEHPGARILIRTHPETSAGKRLGHYTPEQGQGRISFIDAELAPMDLLEGAIAVYTLSSQMGFEAILAGHKPRVFGTPFYAGWGLTEDEHQFIRRQRSLTRTQLFAGAMMKFPVWYDPYEDRLCDLGRVIDTLAATRRAWTEDRNGWVGHNIRQWKRPHMQALFGQHKPMRFCRNVPSDTPKLMSWGASEKGAPWRVEDGFLRSRGLGAELTPPLSLVLDDIGIYYDPSRPSRLEMLIRQSVSLPEYAQIRARRLIDRIVAAGVTKYAAGQEHAPLPDPEGRPVILVPGQVEDDASVILGSPELKSNAALLARVRDANADAMILYKPHPDVVAGLRPGSVETPERWADHIVPDHSMASLLEQVDAVWTMTSLTGFEALLRGVPVTTLGVPFYAGWGLTTDLCPIPDHRDQMVRLEQMVHAALIDYPRYYDPVTRQPCPVEVALDRLISGKTAQPSSLRLLAKAQGLLASYSWIWRR</sequence>
<accession>A0A1X4NHL0</accession>